<dbReference type="InterPro" id="IPR000184">
    <property type="entry name" value="Bac_surfAg_D15"/>
</dbReference>
<dbReference type="PANTHER" id="PTHR12815:SF18">
    <property type="entry name" value="SORTING AND ASSEMBLY MACHINERY COMPONENT 50 HOMOLOG"/>
    <property type="match status" value="1"/>
</dbReference>
<sequence length="496" mass="53971">MASDEEDPSSLWTLKPPLHNSSSSRDQEPIEVQKLRKWQEERVARRLRGEYESAVFHLSDLVKSINNAVPACTHFILQISSNMALPLRIADVRVEGAHTTRRSFLGFLINPLLSTTPNSGDLAAILHTTRSIGDVLKRTDVFHAVEARLERAKDALSSPEAVDLVFKTREKGRFFLKTSTELGNNEGNASATARVRNVFGGAETLEASMSLGTTTRRSFHASFAAPITPDLDTYAVLSAFGLQKDLSSFASCSEALRGVKALVRHGDFDRGLHELAYEGVLRNIGSLTPTASFSIREAAGQTSKSSVSYTYTVDTRDDRISATRGFYTRLGQELAGIGGGTSFYKAETENHISRPIIPGVSLPNANDTQKNIADSLGGDIYWSAGMSIISDIPTKSHWPLKAHAFVNAGRLDRVDKCASLPVLSPILFLTQRDLVARTLIENVKAAVEQPSISAGVGLIYRFDPVRLEANFGLPLVASKSDGTRKGLQVGIGLEFL</sequence>
<comment type="caution">
    <text evidence="8">The sequence shown here is derived from an EMBL/GenBank/DDBJ whole genome shotgun (WGS) entry which is preliminary data.</text>
</comment>
<feature type="domain" description="Bacterial surface antigen (D15)" evidence="7">
    <location>
        <begin position="197"/>
        <end position="349"/>
    </location>
</feature>
<keyword evidence="9" id="KW-1185">Reference proteome</keyword>
<dbReference type="PANTHER" id="PTHR12815">
    <property type="entry name" value="SORTING AND ASSEMBLY MACHINERY SAMM50 PROTEIN FAMILY MEMBER"/>
    <property type="match status" value="1"/>
</dbReference>
<feature type="region of interest" description="Disordered" evidence="6">
    <location>
        <begin position="1"/>
        <end position="28"/>
    </location>
</feature>
<gene>
    <name evidence="8" type="ORF">AAF712_010002</name>
</gene>
<organism evidence="8 9">
    <name type="scientific">Marasmius tenuissimus</name>
    <dbReference type="NCBI Taxonomy" id="585030"/>
    <lineage>
        <taxon>Eukaryota</taxon>
        <taxon>Fungi</taxon>
        <taxon>Dikarya</taxon>
        <taxon>Basidiomycota</taxon>
        <taxon>Agaricomycotina</taxon>
        <taxon>Agaricomycetes</taxon>
        <taxon>Agaricomycetidae</taxon>
        <taxon>Agaricales</taxon>
        <taxon>Marasmiineae</taxon>
        <taxon>Marasmiaceae</taxon>
        <taxon>Marasmius</taxon>
    </lineage>
</organism>
<dbReference type="Pfam" id="PF01103">
    <property type="entry name" value="Omp85"/>
    <property type="match status" value="2"/>
</dbReference>
<keyword evidence="5" id="KW-0472">Membrane</keyword>
<evidence type="ECO:0000256" key="1">
    <source>
        <dbReference type="ARBA" id="ARBA00004374"/>
    </source>
</evidence>
<evidence type="ECO:0000313" key="9">
    <source>
        <dbReference type="Proteomes" id="UP001437256"/>
    </source>
</evidence>
<dbReference type="Gene3D" id="2.40.160.50">
    <property type="entry name" value="membrane protein fhac: a member of the omp85/tpsb transporter family"/>
    <property type="match status" value="2"/>
</dbReference>
<name>A0ABR2ZPI8_9AGAR</name>
<dbReference type="Proteomes" id="UP001437256">
    <property type="component" value="Unassembled WGS sequence"/>
</dbReference>
<dbReference type="InterPro" id="IPR039910">
    <property type="entry name" value="D15-like"/>
</dbReference>
<keyword evidence="4" id="KW-0812">Transmembrane</keyword>
<feature type="domain" description="Bacterial surface antigen (D15)" evidence="7">
    <location>
        <begin position="373"/>
        <end position="495"/>
    </location>
</feature>
<evidence type="ECO:0000256" key="3">
    <source>
        <dbReference type="ARBA" id="ARBA00022452"/>
    </source>
</evidence>
<evidence type="ECO:0000256" key="6">
    <source>
        <dbReference type="SAM" id="MobiDB-lite"/>
    </source>
</evidence>
<dbReference type="EMBL" id="JBBXMP010000088">
    <property type="protein sequence ID" value="KAL0063094.1"/>
    <property type="molecule type" value="Genomic_DNA"/>
</dbReference>
<evidence type="ECO:0000256" key="5">
    <source>
        <dbReference type="ARBA" id="ARBA00023136"/>
    </source>
</evidence>
<evidence type="ECO:0000256" key="2">
    <source>
        <dbReference type="ARBA" id="ARBA00010913"/>
    </source>
</evidence>
<reference evidence="8 9" key="1">
    <citation type="submission" date="2024-05" db="EMBL/GenBank/DDBJ databases">
        <title>A draft genome resource for the thread blight pathogen Marasmius tenuissimus strain MS-2.</title>
        <authorList>
            <person name="Yulfo-Soto G.E."/>
            <person name="Baruah I.K."/>
            <person name="Amoako-Attah I."/>
            <person name="Bukari Y."/>
            <person name="Meinhardt L.W."/>
            <person name="Bailey B.A."/>
            <person name="Cohen S.P."/>
        </authorList>
    </citation>
    <scope>NUCLEOTIDE SEQUENCE [LARGE SCALE GENOMIC DNA]</scope>
    <source>
        <strain evidence="8 9">MS-2</strain>
    </source>
</reference>
<comment type="similarity">
    <text evidence="2">Belongs to the SAM50/omp85 family.</text>
</comment>
<protein>
    <recommendedName>
        <fullName evidence="7">Bacterial surface antigen (D15) domain-containing protein</fullName>
    </recommendedName>
</protein>
<keyword evidence="3" id="KW-1134">Transmembrane beta strand</keyword>
<accession>A0ABR2ZPI8</accession>
<evidence type="ECO:0000256" key="4">
    <source>
        <dbReference type="ARBA" id="ARBA00022692"/>
    </source>
</evidence>
<evidence type="ECO:0000259" key="7">
    <source>
        <dbReference type="Pfam" id="PF01103"/>
    </source>
</evidence>
<evidence type="ECO:0000313" key="8">
    <source>
        <dbReference type="EMBL" id="KAL0063094.1"/>
    </source>
</evidence>
<proteinExistence type="inferred from homology"/>
<comment type="subcellular location">
    <subcellularLocation>
        <location evidence="1">Mitochondrion outer membrane</location>
        <topology evidence="1">Multi-pass membrane protein</topology>
    </subcellularLocation>
</comment>